<proteinExistence type="predicted"/>
<organism evidence="2 3">
    <name type="scientific">Pseudodesulfovibrio piezophilus (strain DSM 21447 / JCM 15486 / C1TLV30)</name>
    <name type="common">Desulfovibrio piezophilus</name>
    <dbReference type="NCBI Taxonomy" id="1322246"/>
    <lineage>
        <taxon>Bacteria</taxon>
        <taxon>Pseudomonadati</taxon>
        <taxon>Thermodesulfobacteriota</taxon>
        <taxon>Desulfovibrionia</taxon>
        <taxon>Desulfovibrionales</taxon>
        <taxon>Desulfovibrionaceae</taxon>
    </lineage>
</organism>
<dbReference type="NCBIfam" id="NF008633">
    <property type="entry name" value="PRK11622.1"/>
    <property type="match status" value="1"/>
</dbReference>
<dbReference type="PROSITE" id="PS51257">
    <property type="entry name" value="PROKAR_LIPOPROTEIN"/>
    <property type="match status" value="1"/>
</dbReference>
<keyword evidence="1" id="KW-0732">Signal</keyword>
<dbReference type="InterPro" id="IPR006059">
    <property type="entry name" value="SBP"/>
</dbReference>
<dbReference type="Pfam" id="PF13416">
    <property type="entry name" value="SBP_bac_8"/>
    <property type="match status" value="1"/>
</dbReference>
<reference evidence="3" key="2">
    <citation type="journal article" date="2013" name="Stand. Genomic Sci.">
        <title>Complete genome sequence of Desulfocapsa sulfexigens, a marine deltaproteobacterium specialized in disproportionating inorganic sulfur compounds.</title>
        <authorList>
            <person name="Finster K.W."/>
            <person name="Kjeldsen K.U."/>
            <person name="Kube M."/>
            <person name="Reinhardt R."/>
            <person name="Mussmann M."/>
            <person name="Amann R."/>
            <person name="Schreiber L."/>
        </authorList>
    </citation>
    <scope>NUCLEOTIDE SEQUENCE [LARGE SCALE GENOMIC DNA]</scope>
    <source>
        <strain evidence="3">DSM 10523 / SB164P1</strain>
    </source>
</reference>
<dbReference type="HOGENOM" id="CLU_045122_0_0_7"/>
<evidence type="ECO:0000313" key="3">
    <source>
        <dbReference type="Proteomes" id="UP000011724"/>
    </source>
</evidence>
<evidence type="ECO:0000313" key="2">
    <source>
        <dbReference type="EMBL" id="CCH49946.1"/>
    </source>
</evidence>
<protein>
    <submittedName>
        <fullName evidence="2">Protein ynjB</fullName>
    </submittedName>
</protein>
<dbReference type="eggNOG" id="COG4134">
    <property type="taxonomic scope" value="Bacteria"/>
</dbReference>
<dbReference type="PANTHER" id="PTHR42779:SF1">
    <property type="entry name" value="PROTEIN YNJB"/>
    <property type="match status" value="1"/>
</dbReference>
<dbReference type="KEGG" id="dpi:BN4_12713"/>
<reference evidence="2 3" key="1">
    <citation type="journal article" date="2013" name="PLoS ONE">
        <title>The first genomic and proteomic characterization of a deep-sea sulfate reducer: insights into the piezophilic lifestyle of Desulfovibrio piezophilus.</title>
        <authorList>
            <person name="Pradel N."/>
            <person name="Ji B."/>
            <person name="Gimenez G."/>
            <person name="Talla E."/>
            <person name="Lenoble P."/>
            <person name="Garel M."/>
            <person name="Tamburini C."/>
            <person name="Fourquet P."/>
            <person name="Lebrun R."/>
            <person name="Bertin P."/>
            <person name="Denis Y."/>
            <person name="Pophillat M."/>
            <person name="Barbe V."/>
            <person name="Ollivier B."/>
            <person name="Dolla A."/>
        </authorList>
    </citation>
    <scope>NUCLEOTIDE SEQUENCE [LARGE SCALE GENOMIC DNA]</scope>
    <source>
        <strain evidence="3">DSM 10523 / SB164P1</strain>
    </source>
</reference>
<dbReference type="BioCyc" id="DPIE1322246:BN4_RS13620-MONOMER"/>
<dbReference type="InterPro" id="IPR027020">
    <property type="entry name" value="YnjB"/>
</dbReference>
<dbReference type="SUPFAM" id="SSF53850">
    <property type="entry name" value="Periplasmic binding protein-like II"/>
    <property type="match status" value="1"/>
</dbReference>
<dbReference type="Gene3D" id="3.40.190.10">
    <property type="entry name" value="Periplasmic binding protein-like II"/>
    <property type="match status" value="2"/>
</dbReference>
<dbReference type="PIRSF" id="PIRSF029172">
    <property type="entry name" value="UCP029172_ABC_sbc_YnjB"/>
    <property type="match status" value="1"/>
</dbReference>
<dbReference type="STRING" id="1322246.BN4_12713"/>
<feature type="signal peptide" evidence="1">
    <location>
        <begin position="1"/>
        <end position="20"/>
    </location>
</feature>
<dbReference type="PANTHER" id="PTHR42779">
    <property type="entry name" value="PROTEIN YNJB"/>
    <property type="match status" value="1"/>
</dbReference>
<sequence>MTMKKLLIVIMMIVILAGCAEEPPKQDGTALLNENWTSIEKAAEGSTVRFYMYGGFAHVNNWVDTYVAQEVKKRFDISLVRVPMDASVFVNKLLTEKDAGKTIGSIDLLWINGENFKTTKQAGTLFGPYAEKLPNYIKHVDKSLASFDFGYPVDGFEAPYGRAQFVYEYDTQTTPTTPASFLDLSSWVRENPGQFTYPQPPDFTGSAFIRQAFYATTGGAQQYMDGWDEELFNRQAPKLWEYLNELKPFLWQKGKSYPKSSAEMDTLFSRGELSINMSYHPLHAQSKILDGSYPESIHTYVMHEGALFNLHFTAIPANAPNKAGAMVVSNFLLSPEAQLSKLDPGNWGDFPAIEMLTLSEENRHAFEGVELGSATLQPDILTQNSLPEIPAEYVEALEKGWEENVLR</sequence>
<gene>
    <name evidence="2" type="primary">ynjB</name>
    <name evidence="2" type="ordered locus">BN4_12713</name>
</gene>
<dbReference type="AlphaFoldDB" id="M1WKP2"/>
<dbReference type="EMBL" id="FO203427">
    <property type="protein sequence ID" value="CCH49946.1"/>
    <property type="molecule type" value="Genomic_DNA"/>
</dbReference>
<name>M1WKP2_PSEP2</name>
<feature type="chain" id="PRO_5004018863" evidence="1">
    <location>
        <begin position="21"/>
        <end position="407"/>
    </location>
</feature>
<dbReference type="PATRIC" id="fig|879567.3.peg.2905"/>
<dbReference type="Proteomes" id="UP000011724">
    <property type="component" value="Chromosome"/>
</dbReference>
<accession>M1WKP2</accession>
<evidence type="ECO:0000256" key="1">
    <source>
        <dbReference type="SAM" id="SignalP"/>
    </source>
</evidence>
<keyword evidence="3" id="KW-1185">Reference proteome</keyword>